<reference evidence="2 3" key="1">
    <citation type="submission" date="2020-04" db="EMBL/GenBank/DDBJ databases">
        <title>Perkinsus chesapeaki whole genome sequence.</title>
        <authorList>
            <person name="Bogema D.R."/>
        </authorList>
    </citation>
    <scope>NUCLEOTIDE SEQUENCE [LARGE SCALE GENOMIC DNA]</scope>
    <source>
        <strain evidence="2">ATCC PRA-425</strain>
    </source>
</reference>
<dbReference type="OrthoDB" id="446010at2759"/>
<evidence type="ECO:0000259" key="1">
    <source>
        <dbReference type="Pfam" id="PF05028"/>
    </source>
</evidence>
<dbReference type="GO" id="GO:0005634">
    <property type="term" value="C:nucleus"/>
    <property type="evidence" value="ECO:0007669"/>
    <property type="project" value="TreeGrafter"/>
</dbReference>
<protein>
    <recommendedName>
        <fullName evidence="1">PARG catalytic Macro domain-containing protein</fullName>
    </recommendedName>
</protein>
<dbReference type="GO" id="GO:0004649">
    <property type="term" value="F:poly(ADP-ribose) glycohydrolase activity"/>
    <property type="evidence" value="ECO:0007669"/>
    <property type="project" value="InterPro"/>
</dbReference>
<dbReference type="PANTHER" id="PTHR12837:SF0">
    <property type="entry name" value="POLY(ADP-RIBOSE) GLYCOHYDROLASE"/>
    <property type="match status" value="1"/>
</dbReference>
<dbReference type="InterPro" id="IPR046372">
    <property type="entry name" value="PARG_cat_C"/>
</dbReference>
<dbReference type="GO" id="GO:1990966">
    <property type="term" value="P:ATP generation from poly-ADP-D-ribose"/>
    <property type="evidence" value="ECO:0007669"/>
    <property type="project" value="TreeGrafter"/>
</dbReference>
<feature type="domain" description="PARG catalytic Macro" evidence="1">
    <location>
        <begin position="162"/>
        <end position="329"/>
    </location>
</feature>
<dbReference type="GO" id="GO:0006282">
    <property type="term" value="P:regulation of DNA repair"/>
    <property type="evidence" value="ECO:0007669"/>
    <property type="project" value="InterPro"/>
</dbReference>
<dbReference type="InterPro" id="IPR007724">
    <property type="entry name" value="Poly_GlycHdrlase"/>
</dbReference>
<name>A0A7J6LDA3_PERCH</name>
<dbReference type="GO" id="GO:0009225">
    <property type="term" value="P:nucleotide-sugar metabolic process"/>
    <property type="evidence" value="ECO:0007669"/>
    <property type="project" value="TreeGrafter"/>
</dbReference>
<dbReference type="AlphaFoldDB" id="A0A7J6LDA3"/>
<dbReference type="PANTHER" id="PTHR12837">
    <property type="entry name" value="POLY ADP-RIBOSE GLYCOHYDROLASE"/>
    <property type="match status" value="1"/>
</dbReference>
<dbReference type="GO" id="GO:0005975">
    <property type="term" value="P:carbohydrate metabolic process"/>
    <property type="evidence" value="ECO:0007669"/>
    <property type="project" value="InterPro"/>
</dbReference>
<accession>A0A7J6LDA3</accession>
<sequence length="367" mass="41249">MAGHVVLPDDSQWVQIESNIEEFLAALRSSEKLSDTFDGLIRLVWSNERIFGKPSRSRRCRALLAAVARVFDGELDYFRRTIKAVLSTLLQLREGDEIPFLSACRVEGEMKEMTLNRLQVLGLVASMMFSCLPEQPSGELRPDCDFAYIRELDVEKACCILRFIGGGVLEGGNVQEEIRFSICPELIVSMLGCEVMIDNEAIRIEGATRFSRHKGYGSAFEWLGMYDTRQAVSQDGIRDVSIFCVDALEHPGLKQFSSELVLREIRKFHAGVCTHAHESARARGIATGNWGCGVFGGDPQLKFIIQWIASSLAGRPVLRYYPYGEKKLERLAEFVEFVKEYKVSRLAEIAQKLQSSSAVFQQVMIAL</sequence>
<dbReference type="Proteomes" id="UP000591131">
    <property type="component" value="Unassembled WGS sequence"/>
</dbReference>
<organism evidence="2 3">
    <name type="scientific">Perkinsus chesapeaki</name>
    <name type="common">Clam parasite</name>
    <name type="synonym">Perkinsus andrewsi</name>
    <dbReference type="NCBI Taxonomy" id="330153"/>
    <lineage>
        <taxon>Eukaryota</taxon>
        <taxon>Sar</taxon>
        <taxon>Alveolata</taxon>
        <taxon>Perkinsozoa</taxon>
        <taxon>Perkinsea</taxon>
        <taxon>Perkinsida</taxon>
        <taxon>Perkinsidae</taxon>
        <taxon>Perkinsus</taxon>
    </lineage>
</organism>
<proteinExistence type="predicted"/>
<evidence type="ECO:0000313" key="3">
    <source>
        <dbReference type="Proteomes" id="UP000591131"/>
    </source>
</evidence>
<dbReference type="EMBL" id="JAAPAO010000555">
    <property type="protein sequence ID" value="KAF4657189.1"/>
    <property type="molecule type" value="Genomic_DNA"/>
</dbReference>
<gene>
    <name evidence="2" type="ORF">FOL47_008557</name>
</gene>
<keyword evidence="3" id="KW-1185">Reference proteome</keyword>
<evidence type="ECO:0000313" key="2">
    <source>
        <dbReference type="EMBL" id="KAF4657189.1"/>
    </source>
</evidence>
<comment type="caution">
    <text evidence="2">The sequence shown here is derived from an EMBL/GenBank/DDBJ whole genome shotgun (WGS) entry which is preliminary data.</text>
</comment>
<dbReference type="Pfam" id="PF05028">
    <property type="entry name" value="PARG_cat_C"/>
    <property type="match status" value="1"/>
</dbReference>
<dbReference type="GO" id="GO:0005737">
    <property type="term" value="C:cytoplasm"/>
    <property type="evidence" value="ECO:0007669"/>
    <property type="project" value="TreeGrafter"/>
</dbReference>